<protein>
    <recommendedName>
        <fullName evidence="4">Constitutive coactivator of peroxisome proliferator-activated receptor gamma</fullName>
    </recommendedName>
</protein>
<dbReference type="GeneID" id="115262116"/>
<dbReference type="PANTHER" id="PTHR15976:SF16">
    <property type="entry name" value="ASTEROID DOMAIN-CONTAINING PROTEIN"/>
    <property type="match status" value="1"/>
</dbReference>
<sequence length="638" mass="74266">MNHQTNNTVCQQIWSGFCLRLRLEPMRCGILCELKAVFIKLLKLSVWTGFRIRRIMGIRHLETYVCTEVRNGHFRVNIEAEIRKYNARAREPNPTPPVIVIDLMSLFNPVSQADLPGLLCGGRFNQVAHMLDRFFAKLANLGARLAFFYDGPTQDTKHDTWVQRQDDKYQNMIEVIDAVDRGSDLYWMANRMQRSIPSNTMYPLWHMASKYGEIKVSILKECDQELAAYANQVGAIAIISNDTDFMIYKGFWRYWSAKAINFETLETMEFNRVALVRNLGLSFKQMRLLATLGGNDMIKYEEVRHFHSKLGHPKEKFPRLADFVRQQPLPDTLHQEAPLSELLTRVFGRAAVNNDLKERFKASLDFYETEYQTPDINVSNDPVADMLFKLENTFLYHIWINRPVKVTVFFLDMRTGEFGEQYPNLVIPIVMRKAGIILYHRQMLPDSSSRTIVAKMSHDVGHSLQTLPVEFPQHIAPPPLLDLLSEQDDIQASLEDIKLQLFGWIASDTLDHHQFKSIPERFRVPVLTLYFLVEKHILQVFEADILLQVVYDVAFQTYDCEMVRYPAKLGKRPFRLAFLFIKIYKQFNRAGNMLGFKREPFYNFDGVLFHNRYAEWTTRGAGSLEQIKDLRIYDGLVD</sequence>
<accession>A0ABM1ZVV0</accession>
<reference evidence="3" key="1">
    <citation type="journal article" date="2015" name="Proc. Natl. Acad. Sci. U.S.A.">
        <title>Genome sequence of the Asian Tiger mosquito, Aedes albopictus, reveals insights into its biology, genetics, and evolution.</title>
        <authorList>
            <person name="Chen X.G."/>
            <person name="Jiang X."/>
            <person name="Gu J."/>
            <person name="Xu M."/>
            <person name="Wu Y."/>
            <person name="Deng Y."/>
            <person name="Zhang C."/>
            <person name="Bonizzoni M."/>
            <person name="Dermauw W."/>
            <person name="Vontas J."/>
            <person name="Armbruster P."/>
            <person name="Huang X."/>
            <person name="Yang Y."/>
            <person name="Zhang H."/>
            <person name="He W."/>
            <person name="Peng H."/>
            <person name="Liu Y."/>
            <person name="Wu K."/>
            <person name="Chen J."/>
            <person name="Lirakis M."/>
            <person name="Topalis P."/>
            <person name="Van Leeuwen T."/>
            <person name="Hall A.B."/>
            <person name="Jiang X."/>
            <person name="Thorpe C."/>
            <person name="Mueller R.L."/>
            <person name="Sun C."/>
            <person name="Waterhouse R.M."/>
            <person name="Yan G."/>
            <person name="Tu Z.J."/>
            <person name="Fang X."/>
            <person name="James A.A."/>
        </authorList>
    </citation>
    <scope>NUCLEOTIDE SEQUENCE [LARGE SCALE GENOMIC DNA]</scope>
    <source>
        <strain evidence="3">Foshan</strain>
    </source>
</reference>
<evidence type="ECO:0000313" key="3">
    <source>
        <dbReference type="Proteomes" id="UP000069940"/>
    </source>
</evidence>
<evidence type="ECO:0000256" key="1">
    <source>
        <dbReference type="ARBA" id="ARBA00009495"/>
    </source>
</evidence>
<dbReference type="InterPro" id="IPR026784">
    <property type="entry name" value="Coact_PPARg"/>
</dbReference>
<organism evidence="2 3">
    <name type="scientific">Aedes albopictus</name>
    <name type="common">Asian tiger mosquito</name>
    <name type="synonym">Stegomyia albopicta</name>
    <dbReference type="NCBI Taxonomy" id="7160"/>
    <lineage>
        <taxon>Eukaryota</taxon>
        <taxon>Metazoa</taxon>
        <taxon>Ecdysozoa</taxon>
        <taxon>Arthropoda</taxon>
        <taxon>Hexapoda</taxon>
        <taxon>Insecta</taxon>
        <taxon>Pterygota</taxon>
        <taxon>Neoptera</taxon>
        <taxon>Endopterygota</taxon>
        <taxon>Diptera</taxon>
        <taxon>Nematocera</taxon>
        <taxon>Culicoidea</taxon>
        <taxon>Culicidae</taxon>
        <taxon>Culicinae</taxon>
        <taxon>Aedini</taxon>
        <taxon>Aedes</taxon>
        <taxon>Stegomyia</taxon>
    </lineage>
</organism>
<comment type="similarity">
    <text evidence="1">Belongs to the constitutive coactivator of PPAR-gamma family.</text>
</comment>
<keyword evidence="3" id="KW-1185">Reference proteome</keyword>
<name>A0ABM1ZVV0_AEDAL</name>
<evidence type="ECO:0008006" key="4">
    <source>
        <dbReference type="Google" id="ProtNLM"/>
    </source>
</evidence>
<proteinExistence type="inferred from homology"/>
<reference evidence="2" key="2">
    <citation type="submission" date="2025-05" db="UniProtKB">
        <authorList>
            <consortium name="EnsemblMetazoa"/>
        </authorList>
    </citation>
    <scope>IDENTIFICATION</scope>
    <source>
        <strain evidence="2">Foshan</strain>
    </source>
</reference>
<dbReference type="RefSeq" id="XP_029720011.1">
    <property type="nucleotide sequence ID" value="XM_029864151.2"/>
</dbReference>
<dbReference type="InterPro" id="IPR029060">
    <property type="entry name" value="PIN-like_dom_sf"/>
</dbReference>
<dbReference type="Gene3D" id="3.40.50.1010">
    <property type="entry name" value="5'-nuclease"/>
    <property type="match status" value="1"/>
</dbReference>
<dbReference type="EnsemblMetazoa" id="AALFPA23_022133.R32791">
    <property type="protein sequence ID" value="AALFPA23_022133.P32791"/>
    <property type="gene ID" value="AALFPA23_022133"/>
</dbReference>
<evidence type="ECO:0000313" key="2">
    <source>
        <dbReference type="EnsemblMetazoa" id="AALFPA23_022133.P32791"/>
    </source>
</evidence>
<dbReference type="PANTHER" id="PTHR15976">
    <property type="entry name" value="CONSTITUTIVE COACTIVATOR OF PEROXISOME PROLIFERATOR-ACTIVATED RECEPTOR GAMMA"/>
    <property type="match status" value="1"/>
</dbReference>
<dbReference type="Proteomes" id="UP000069940">
    <property type="component" value="Unassembled WGS sequence"/>
</dbReference>
<dbReference type="SUPFAM" id="SSF88723">
    <property type="entry name" value="PIN domain-like"/>
    <property type="match status" value="1"/>
</dbReference>